<dbReference type="InterPro" id="IPR002481">
    <property type="entry name" value="FUR"/>
</dbReference>
<dbReference type="RefSeq" id="WP_145214836.1">
    <property type="nucleotide sequence ID" value="NZ_CP036269.1"/>
</dbReference>
<keyword evidence="9" id="KW-0805">Transcription regulation</keyword>
<dbReference type="InterPro" id="IPR036390">
    <property type="entry name" value="WH_DNA-bd_sf"/>
</dbReference>
<dbReference type="GO" id="GO:0045892">
    <property type="term" value="P:negative regulation of DNA-templated transcription"/>
    <property type="evidence" value="ECO:0007669"/>
    <property type="project" value="TreeGrafter"/>
</dbReference>
<evidence type="ECO:0000256" key="4">
    <source>
        <dbReference type="ARBA" id="ARBA00020910"/>
    </source>
</evidence>
<evidence type="ECO:0000256" key="5">
    <source>
        <dbReference type="ARBA" id="ARBA00022490"/>
    </source>
</evidence>
<evidence type="ECO:0000256" key="13">
    <source>
        <dbReference type="PIRSR" id="PIRSR602481-2"/>
    </source>
</evidence>
<name>A0A517RE12_9PLAN</name>
<comment type="subcellular location">
    <subcellularLocation>
        <location evidence="1">Cytoplasm</location>
    </subcellularLocation>
</comment>
<feature type="binding site" evidence="12">
    <location>
        <position position="108"/>
    </location>
    <ligand>
        <name>Zn(2+)</name>
        <dbReference type="ChEBI" id="CHEBI:29105"/>
    </ligand>
</feature>
<keyword evidence="6" id="KW-0678">Repressor</keyword>
<dbReference type="Gene3D" id="1.10.10.10">
    <property type="entry name" value="Winged helix-like DNA-binding domain superfamily/Winged helix DNA-binding domain"/>
    <property type="match status" value="1"/>
</dbReference>
<gene>
    <name evidence="14" type="primary">fur</name>
    <name evidence="14" type="ORF">Pan241w_22080</name>
</gene>
<feature type="binding site" evidence="12">
    <location>
        <position position="111"/>
    </location>
    <ligand>
        <name>Zn(2+)</name>
        <dbReference type="ChEBI" id="CHEBI:29105"/>
    </ligand>
</feature>
<dbReference type="SUPFAM" id="SSF46785">
    <property type="entry name" value="Winged helix' DNA-binding domain"/>
    <property type="match status" value="1"/>
</dbReference>
<evidence type="ECO:0000256" key="3">
    <source>
        <dbReference type="ARBA" id="ARBA00011738"/>
    </source>
</evidence>
<dbReference type="Pfam" id="PF01475">
    <property type="entry name" value="FUR"/>
    <property type="match status" value="1"/>
</dbReference>
<accession>A0A517RE12</accession>
<feature type="binding site" evidence="12">
    <location>
        <position position="148"/>
    </location>
    <ligand>
        <name>Zn(2+)</name>
        <dbReference type="ChEBI" id="CHEBI:29105"/>
    </ligand>
</feature>
<organism evidence="14 15">
    <name type="scientific">Gimesia alba</name>
    <dbReference type="NCBI Taxonomy" id="2527973"/>
    <lineage>
        <taxon>Bacteria</taxon>
        <taxon>Pseudomonadati</taxon>
        <taxon>Planctomycetota</taxon>
        <taxon>Planctomycetia</taxon>
        <taxon>Planctomycetales</taxon>
        <taxon>Planctomycetaceae</taxon>
        <taxon>Gimesia</taxon>
    </lineage>
</organism>
<feature type="binding site" evidence="13">
    <location>
        <position position="140"/>
    </location>
    <ligand>
        <name>Fe cation</name>
        <dbReference type="ChEBI" id="CHEBI:24875"/>
    </ligand>
</feature>
<dbReference type="AlphaFoldDB" id="A0A517RE12"/>
<dbReference type="OrthoDB" id="8659436at2"/>
<protein>
    <recommendedName>
        <fullName evidence="4">Ferric uptake regulation protein</fullName>
    </recommendedName>
</protein>
<dbReference type="Gene3D" id="3.30.1490.190">
    <property type="match status" value="1"/>
</dbReference>
<comment type="cofactor">
    <cofactor evidence="13">
        <name>Mn(2+)</name>
        <dbReference type="ChEBI" id="CHEBI:29035"/>
    </cofactor>
    <cofactor evidence="13">
        <name>Fe(2+)</name>
        <dbReference type="ChEBI" id="CHEBI:29033"/>
    </cofactor>
    <text evidence="13">Binds 1 Mn(2+) or Fe(2+) ion per subunit.</text>
</comment>
<dbReference type="GO" id="GO:0008270">
    <property type="term" value="F:zinc ion binding"/>
    <property type="evidence" value="ECO:0007669"/>
    <property type="project" value="TreeGrafter"/>
</dbReference>
<dbReference type="Proteomes" id="UP000317171">
    <property type="component" value="Chromosome"/>
</dbReference>
<evidence type="ECO:0000256" key="6">
    <source>
        <dbReference type="ARBA" id="ARBA00022491"/>
    </source>
</evidence>
<dbReference type="EMBL" id="CP036269">
    <property type="protein sequence ID" value="QDT42127.1"/>
    <property type="molecule type" value="Genomic_DNA"/>
</dbReference>
<keyword evidence="10" id="KW-0238">DNA-binding</keyword>
<comment type="subunit">
    <text evidence="3">Homodimer.</text>
</comment>
<keyword evidence="8 12" id="KW-0862">Zinc</keyword>
<evidence type="ECO:0000256" key="11">
    <source>
        <dbReference type="ARBA" id="ARBA00023163"/>
    </source>
</evidence>
<evidence type="ECO:0000256" key="1">
    <source>
        <dbReference type="ARBA" id="ARBA00004496"/>
    </source>
</evidence>
<dbReference type="InterPro" id="IPR036388">
    <property type="entry name" value="WH-like_DNA-bd_sf"/>
</dbReference>
<evidence type="ECO:0000256" key="7">
    <source>
        <dbReference type="ARBA" id="ARBA00022723"/>
    </source>
</evidence>
<evidence type="ECO:0000313" key="14">
    <source>
        <dbReference type="EMBL" id="QDT42127.1"/>
    </source>
</evidence>
<dbReference type="GO" id="GO:0005829">
    <property type="term" value="C:cytosol"/>
    <property type="evidence" value="ECO:0007669"/>
    <property type="project" value="TreeGrafter"/>
</dbReference>
<dbReference type="CDD" id="cd07153">
    <property type="entry name" value="Fur_like"/>
    <property type="match status" value="1"/>
</dbReference>
<reference evidence="14 15" key="1">
    <citation type="submission" date="2019-02" db="EMBL/GenBank/DDBJ databases">
        <title>Deep-cultivation of Planctomycetes and their phenomic and genomic characterization uncovers novel biology.</title>
        <authorList>
            <person name="Wiegand S."/>
            <person name="Jogler M."/>
            <person name="Boedeker C."/>
            <person name="Pinto D."/>
            <person name="Vollmers J."/>
            <person name="Rivas-Marin E."/>
            <person name="Kohn T."/>
            <person name="Peeters S.H."/>
            <person name="Heuer A."/>
            <person name="Rast P."/>
            <person name="Oberbeckmann S."/>
            <person name="Bunk B."/>
            <person name="Jeske O."/>
            <person name="Meyerdierks A."/>
            <person name="Storesund J.E."/>
            <person name="Kallscheuer N."/>
            <person name="Luecker S."/>
            <person name="Lage O.M."/>
            <person name="Pohl T."/>
            <person name="Merkel B.J."/>
            <person name="Hornburger P."/>
            <person name="Mueller R.-W."/>
            <person name="Bruemmer F."/>
            <person name="Labrenz M."/>
            <person name="Spormann A.M."/>
            <person name="Op den Camp H."/>
            <person name="Overmann J."/>
            <person name="Amann R."/>
            <person name="Jetten M.S.M."/>
            <person name="Mascher T."/>
            <person name="Medema M.H."/>
            <person name="Devos D.P."/>
            <person name="Kaster A.-K."/>
            <person name="Ovreas L."/>
            <person name="Rohde M."/>
            <person name="Galperin M.Y."/>
            <person name="Jogler C."/>
        </authorList>
    </citation>
    <scope>NUCLEOTIDE SEQUENCE [LARGE SCALE GENOMIC DNA]</scope>
    <source>
        <strain evidence="14 15">Pan241w</strain>
    </source>
</reference>
<dbReference type="PANTHER" id="PTHR33202:SF2">
    <property type="entry name" value="FERRIC UPTAKE REGULATION PROTEIN"/>
    <property type="match status" value="1"/>
</dbReference>
<dbReference type="GO" id="GO:0000976">
    <property type="term" value="F:transcription cis-regulatory region binding"/>
    <property type="evidence" value="ECO:0007669"/>
    <property type="project" value="TreeGrafter"/>
</dbReference>
<sequence length="165" mass="19497">MLNFESLEIAVSPTEKFREYLATKGMRLTQERELIVTEVFSSHEHFDADQLVDRMSAQKTGRRVSRSTVYRTLGWLEDAGLLRKVARTNDRDVYEHDYGYPQHDHFICKSCGELFEFQNDDIAEILQKLADQINFRMNEHRLEVYGICDECSRPPQRRHKKLDLI</sequence>
<keyword evidence="7 12" id="KW-0479">Metal-binding</keyword>
<dbReference type="PANTHER" id="PTHR33202">
    <property type="entry name" value="ZINC UPTAKE REGULATION PROTEIN"/>
    <property type="match status" value="1"/>
</dbReference>
<keyword evidence="13" id="KW-0408">Iron</keyword>
<proteinExistence type="inferred from homology"/>
<keyword evidence="5" id="KW-0963">Cytoplasm</keyword>
<dbReference type="GO" id="GO:0003700">
    <property type="term" value="F:DNA-binding transcription factor activity"/>
    <property type="evidence" value="ECO:0007669"/>
    <property type="project" value="InterPro"/>
</dbReference>
<dbReference type="InterPro" id="IPR043135">
    <property type="entry name" value="Fur_C"/>
</dbReference>
<keyword evidence="15" id="KW-1185">Reference proteome</keyword>
<comment type="similarity">
    <text evidence="2">Belongs to the Fur family.</text>
</comment>
<dbReference type="GO" id="GO:1900376">
    <property type="term" value="P:regulation of secondary metabolite biosynthetic process"/>
    <property type="evidence" value="ECO:0007669"/>
    <property type="project" value="TreeGrafter"/>
</dbReference>
<evidence type="ECO:0000256" key="10">
    <source>
        <dbReference type="ARBA" id="ARBA00023125"/>
    </source>
</evidence>
<keyword evidence="11" id="KW-0804">Transcription</keyword>
<evidence type="ECO:0000256" key="12">
    <source>
        <dbReference type="PIRSR" id="PIRSR602481-1"/>
    </source>
</evidence>
<feature type="binding site" evidence="13">
    <location>
        <position position="104"/>
    </location>
    <ligand>
        <name>Fe cation</name>
        <dbReference type="ChEBI" id="CHEBI:24875"/>
    </ligand>
</feature>
<evidence type="ECO:0000313" key="15">
    <source>
        <dbReference type="Proteomes" id="UP000317171"/>
    </source>
</evidence>
<dbReference type="KEGG" id="gaz:Pan241w_22080"/>
<evidence type="ECO:0000256" key="8">
    <source>
        <dbReference type="ARBA" id="ARBA00022833"/>
    </source>
</evidence>
<comment type="cofactor">
    <cofactor evidence="12">
        <name>Zn(2+)</name>
        <dbReference type="ChEBI" id="CHEBI:29105"/>
    </cofactor>
    <text evidence="12">Binds 1 zinc ion per subunit.</text>
</comment>
<feature type="binding site" evidence="12">
    <location>
        <position position="151"/>
    </location>
    <ligand>
        <name>Zn(2+)</name>
        <dbReference type="ChEBI" id="CHEBI:29105"/>
    </ligand>
</feature>
<evidence type="ECO:0000256" key="9">
    <source>
        <dbReference type="ARBA" id="ARBA00023015"/>
    </source>
</evidence>
<evidence type="ECO:0000256" key="2">
    <source>
        <dbReference type="ARBA" id="ARBA00007957"/>
    </source>
</evidence>